<proteinExistence type="predicted"/>
<dbReference type="InterPro" id="IPR036619">
    <property type="entry name" value="NinB_sf"/>
</dbReference>
<dbReference type="Gene3D" id="1.10.3790.10">
    <property type="entry name" value="NinB"/>
    <property type="match status" value="1"/>
</dbReference>
<keyword evidence="3" id="KW-1185">Reference proteome</keyword>
<protein>
    <recommendedName>
        <fullName evidence="4">Cytochrome C</fullName>
    </recommendedName>
</protein>
<evidence type="ECO:0008006" key="4">
    <source>
        <dbReference type="Google" id="ProtNLM"/>
    </source>
</evidence>
<dbReference type="RefSeq" id="WP_145376787.1">
    <property type="nucleotide sequence ID" value="NZ_CP036276.1"/>
</dbReference>
<evidence type="ECO:0000313" key="3">
    <source>
        <dbReference type="Proteomes" id="UP000319383"/>
    </source>
</evidence>
<evidence type="ECO:0000313" key="2">
    <source>
        <dbReference type="EMBL" id="QDU44425.1"/>
    </source>
</evidence>
<evidence type="ECO:0000256" key="1">
    <source>
        <dbReference type="SAM" id="SignalP"/>
    </source>
</evidence>
<dbReference type="EMBL" id="CP036276">
    <property type="protein sequence ID" value="QDU44425.1"/>
    <property type="molecule type" value="Genomic_DNA"/>
</dbReference>
<name>A0A517ZPL1_9PLAN</name>
<keyword evidence="1" id="KW-0732">Signal</keyword>
<gene>
    <name evidence="2" type="ORF">Mal52_29060</name>
</gene>
<sequence precursor="true">MRKLLALAAVVAVGAVVTASASLAEEKKEEEKKPMSIHDVMEKGFKGGKSLFRAVTNKKKESTEEQNKKFLGMLKDMAKQKPPMGDEESWKKLTTAMIEPAEMIVKGEEVAKAKLALKKAASCAKCHKAHKPKE</sequence>
<organism evidence="2 3">
    <name type="scientific">Symmachiella dynata</name>
    <dbReference type="NCBI Taxonomy" id="2527995"/>
    <lineage>
        <taxon>Bacteria</taxon>
        <taxon>Pseudomonadati</taxon>
        <taxon>Planctomycetota</taxon>
        <taxon>Planctomycetia</taxon>
        <taxon>Planctomycetales</taxon>
        <taxon>Planctomycetaceae</taxon>
        <taxon>Symmachiella</taxon>
    </lineage>
</organism>
<reference evidence="2 3" key="1">
    <citation type="submission" date="2019-02" db="EMBL/GenBank/DDBJ databases">
        <title>Deep-cultivation of Planctomycetes and their phenomic and genomic characterization uncovers novel biology.</title>
        <authorList>
            <person name="Wiegand S."/>
            <person name="Jogler M."/>
            <person name="Boedeker C."/>
            <person name="Pinto D."/>
            <person name="Vollmers J."/>
            <person name="Rivas-Marin E."/>
            <person name="Kohn T."/>
            <person name="Peeters S.H."/>
            <person name="Heuer A."/>
            <person name="Rast P."/>
            <person name="Oberbeckmann S."/>
            <person name="Bunk B."/>
            <person name="Jeske O."/>
            <person name="Meyerdierks A."/>
            <person name="Storesund J.E."/>
            <person name="Kallscheuer N."/>
            <person name="Luecker S."/>
            <person name="Lage O.M."/>
            <person name="Pohl T."/>
            <person name="Merkel B.J."/>
            <person name="Hornburger P."/>
            <person name="Mueller R.-W."/>
            <person name="Bruemmer F."/>
            <person name="Labrenz M."/>
            <person name="Spormann A.M."/>
            <person name="Op den Camp H."/>
            <person name="Overmann J."/>
            <person name="Amann R."/>
            <person name="Jetten M.S.M."/>
            <person name="Mascher T."/>
            <person name="Medema M.H."/>
            <person name="Devos D.P."/>
            <person name="Kaster A.-K."/>
            <person name="Ovreas L."/>
            <person name="Rohde M."/>
            <person name="Galperin M.Y."/>
            <person name="Jogler C."/>
        </authorList>
    </citation>
    <scope>NUCLEOTIDE SEQUENCE [LARGE SCALE GENOMIC DNA]</scope>
    <source>
        <strain evidence="2 3">Mal52</strain>
    </source>
</reference>
<dbReference type="Proteomes" id="UP000319383">
    <property type="component" value="Chromosome"/>
</dbReference>
<feature type="chain" id="PRO_5022225140" description="Cytochrome C" evidence="1">
    <location>
        <begin position="25"/>
        <end position="134"/>
    </location>
</feature>
<dbReference type="AlphaFoldDB" id="A0A517ZPL1"/>
<feature type="signal peptide" evidence="1">
    <location>
        <begin position="1"/>
        <end position="24"/>
    </location>
</feature>
<dbReference type="KEGG" id="sdyn:Mal52_29060"/>
<accession>A0A517ZPL1</accession>